<accession>A0AAJ7U083</accession>
<protein>
    <submittedName>
        <fullName evidence="10">Lateral signaling target protein 2 homolog</fullName>
    </submittedName>
</protein>
<dbReference type="InterPro" id="IPR001275">
    <property type="entry name" value="DM_DNA-bd"/>
</dbReference>
<dbReference type="Pfam" id="PF00751">
    <property type="entry name" value="DM"/>
    <property type="match status" value="1"/>
</dbReference>
<comment type="similarity">
    <text evidence="1">Belongs to the DMRT family.</text>
</comment>
<evidence type="ECO:0000313" key="10">
    <source>
        <dbReference type="RefSeq" id="XP_032826829.1"/>
    </source>
</evidence>
<feature type="domain" description="DM" evidence="8">
    <location>
        <begin position="73"/>
        <end position="120"/>
    </location>
</feature>
<proteinExistence type="inferred from homology"/>
<evidence type="ECO:0000256" key="3">
    <source>
        <dbReference type="ARBA" id="ARBA00022833"/>
    </source>
</evidence>
<keyword evidence="2 6" id="KW-0479">Metal-binding</keyword>
<feature type="region of interest" description="Disordered" evidence="7">
    <location>
        <begin position="167"/>
        <end position="204"/>
    </location>
</feature>
<dbReference type="GO" id="GO:0007548">
    <property type="term" value="P:sex differentiation"/>
    <property type="evidence" value="ECO:0007669"/>
    <property type="project" value="TreeGrafter"/>
</dbReference>
<dbReference type="FunFam" id="4.10.1040.10:FF:000001">
    <property type="entry name" value="doublesex- and mab-3-related transcription factor 1"/>
    <property type="match status" value="1"/>
</dbReference>
<keyword evidence="5 6" id="KW-0539">Nucleus</keyword>
<dbReference type="PROSITE" id="PS50809">
    <property type="entry name" value="DM_2"/>
    <property type="match status" value="1"/>
</dbReference>
<dbReference type="InterPro" id="IPR026607">
    <property type="entry name" value="DMRT"/>
</dbReference>
<comment type="subcellular location">
    <subcellularLocation>
        <location evidence="6">Nucleus</location>
    </subcellularLocation>
</comment>
<dbReference type="RefSeq" id="XP_032826829.1">
    <property type="nucleotide sequence ID" value="XM_032970938.1"/>
</dbReference>
<feature type="compositionally biased region" description="Polar residues" evidence="7">
    <location>
        <begin position="436"/>
        <end position="445"/>
    </location>
</feature>
<dbReference type="KEGG" id="pmrn:116951985"/>
<dbReference type="SMART" id="SM00301">
    <property type="entry name" value="DM"/>
    <property type="match status" value="1"/>
</dbReference>
<evidence type="ECO:0000256" key="5">
    <source>
        <dbReference type="ARBA" id="ARBA00023242"/>
    </source>
</evidence>
<evidence type="ECO:0000256" key="7">
    <source>
        <dbReference type="SAM" id="MobiDB-lite"/>
    </source>
</evidence>
<evidence type="ECO:0000256" key="1">
    <source>
        <dbReference type="ARBA" id="ARBA00006834"/>
    </source>
</evidence>
<evidence type="ECO:0000256" key="2">
    <source>
        <dbReference type="ARBA" id="ARBA00022723"/>
    </source>
</evidence>
<dbReference type="Gene3D" id="4.10.1040.10">
    <property type="entry name" value="DM DNA-binding domain"/>
    <property type="match status" value="1"/>
</dbReference>
<dbReference type="GO" id="GO:0000981">
    <property type="term" value="F:DNA-binding transcription factor activity, RNA polymerase II-specific"/>
    <property type="evidence" value="ECO:0007669"/>
    <property type="project" value="TreeGrafter"/>
</dbReference>
<dbReference type="GO" id="GO:0000978">
    <property type="term" value="F:RNA polymerase II cis-regulatory region sequence-specific DNA binding"/>
    <property type="evidence" value="ECO:0007669"/>
    <property type="project" value="TreeGrafter"/>
</dbReference>
<dbReference type="GO" id="GO:0005634">
    <property type="term" value="C:nucleus"/>
    <property type="evidence" value="ECO:0007669"/>
    <property type="project" value="UniProtKB-SubCell"/>
</dbReference>
<dbReference type="SUPFAM" id="SSF82927">
    <property type="entry name" value="Cysteine-rich DNA binding domain, (DM domain)"/>
    <property type="match status" value="1"/>
</dbReference>
<dbReference type="GO" id="GO:0046872">
    <property type="term" value="F:metal ion binding"/>
    <property type="evidence" value="ECO:0007669"/>
    <property type="project" value="UniProtKB-KW"/>
</dbReference>
<dbReference type="AlphaFoldDB" id="A0AAJ7U083"/>
<feature type="compositionally biased region" description="Basic residues" evidence="7">
    <location>
        <begin position="370"/>
        <end position="384"/>
    </location>
</feature>
<name>A0AAJ7U083_PETMA</name>
<dbReference type="PANTHER" id="PTHR12322:SF53">
    <property type="entry name" value="DOUBLESEX-MAB RELATED 11E"/>
    <property type="match status" value="1"/>
</dbReference>
<feature type="region of interest" description="Disordered" evidence="7">
    <location>
        <begin position="370"/>
        <end position="398"/>
    </location>
</feature>
<feature type="compositionally biased region" description="Low complexity" evidence="7">
    <location>
        <begin position="176"/>
        <end position="196"/>
    </location>
</feature>
<dbReference type="PROSITE" id="PS40000">
    <property type="entry name" value="DM_1"/>
    <property type="match status" value="1"/>
</dbReference>
<feature type="region of interest" description="Disordered" evidence="7">
    <location>
        <begin position="429"/>
        <end position="481"/>
    </location>
</feature>
<dbReference type="Proteomes" id="UP001318040">
    <property type="component" value="Chromosome 44"/>
</dbReference>
<dbReference type="PANTHER" id="PTHR12322">
    <property type="entry name" value="DOUBLESEX AND MAB-3 RELATED TRANSCRIPTION FACTOR DMRT"/>
    <property type="match status" value="1"/>
</dbReference>
<sequence length="493" mass="54499">MRSNALKKNPYGYYSSRKRATWEKIPGPAQDTLLGGRHRSAGTPGNSPGRATQSGPSPMEGSGLGRVARTPKCARCRNHGVVSRLKGHKRFCRWRDCACANCQLVLERQRVMAAQVALRRQQQQQQSRTRHVDAAAGGVVTSCRSAGPARAARTPGIVARSILEGYRPPAPEADSHSGCSGASSTSSSSSSSSSSSFPPALSERMRKRRAFADRELESVMMERERLHNHHQHHLVDNQPCRPIAHLLPAMWPLGASAVSTATYLQSCLHEHFQQQQHHQQQHHHNQQRPLPLDLTMPKSCPKTLSAPPMELCPVMHSLPLTSSAAASSAAASASSHVLMSNIQPLPRIVSSEADTRNAYFLQLERHLHHHQHHLHDAGHHHHQHQRQDDDRDGHQQQQDLGVTCTCPSARDLTTLDAWRSQPLGHHDLSSAFKRFPNSQSATVKSPTERDRDEEEQHDDADDEVAVFATSQSKKSASVRRPLPFSVESLLQAC</sequence>
<gene>
    <name evidence="10" type="primary">LOC116951985</name>
</gene>
<evidence type="ECO:0000256" key="4">
    <source>
        <dbReference type="ARBA" id="ARBA00023125"/>
    </source>
</evidence>
<keyword evidence="3 6" id="KW-0862">Zinc</keyword>
<feature type="region of interest" description="Disordered" evidence="7">
    <location>
        <begin position="22"/>
        <end position="66"/>
    </location>
</feature>
<evidence type="ECO:0000259" key="8">
    <source>
        <dbReference type="PROSITE" id="PS50809"/>
    </source>
</evidence>
<evidence type="ECO:0000256" key="6">
    <source>
        <dbReference type="PROSITE-ProRule" id="PRU00070"/>
    </source>
</evidence>
<feature type="DNA-binding region" description="DM" evidence="6">
    <location>
        <begin position="73"/>
        <end position="120"/>
    </location>
</feature>
<dbReference type="InterPro" id="IPR036407">
    <property type="entry name" value="DM_DNA-bd_sf"/>
</dbReference>
<feature type="compositionally biased region" description="Acidic residues" evidence="7">
    <location>
        <begin position="451"/>
        <end position="464"/>
    </location>
</feature>
<evidence type="ECO:0000313" key="9">
    <source>
        <dbReference type="Proteomes" id="UP001318040"/>
    </source>
</evidence>
<keyword evidence="9" id="KW-1185">Reference proteome</keyword>
<organism evidence="9 10">
    <name type="scientific">Petromyzon marinus</name>
    <name type="common">Sea lamprey</name>
    <dbReference type="NCBI Taxonomy" id="7757"/>
    <lineage>
        <taxon>Eukaryota</taxon>
        <taxon>Metazoa</taxon>
        <taxon>Chordata</taxon>
        <taxon>Craniata</taxon>
        <taxon>Vertebrata</taxon>
        <taxon>Cyclostomata</taxon>
        <taxon>Hyperoartia</taxon>
        <taxon>Petromyzontiformes</taxon>
        <taxon>Petromyzontidae</taxon>
        <taxon>Petromyzon</taxon>
    </lineage>
</organism>
<feature type="compositionally biased region" description="Polar residues" evidence="7">
    <location>
        <begin position="43"/>
        <end position="56"/>
    </location>
</feature>
<keyword evidence="4 6" id="KW-0238">DNA-binding</keyword>
<feature type="compositionally biased region" description="Basic and acidic residues" evidence="7">
    <location>
        <begin position="385"/>
        <end position="394"/>
    </location>
</feature>
<reference evidence="10" key="1">
    <citation type="submission" date="2025-08" db="UniProtKB">
        <authorList>
            <consortium name="RefSeq"/>
        </authorList>
    </citation>
    <scope>IDENTIFICATION</scope>
    <source>
        <tissue evidence="10">Sperm</tissue>
    </source>
</reference>